<comment type="similarity">
    <text evidence="1">Belongs to the peptidase C48 family.</text>
</comment>
<dbReference type="GO" id="GO:0016929">
    <property type="term" value="F:deSUMOylase activity"/>
    <property type="evidence" value="ECO:0007669"/>
    <property type="project" value="TreeGrafter"/>
</dbReference>
<dbReference type="InterPro" id="IPR003653">
    <property type="entry name" value="Peptidase_C48_C"/>
</dbReference>
<feature type="non-terminal residue" evidence="6">
    <location>
        <position position="192"/>
    </location>
</feature>
<dbReference type="GO" id="GO:0016926">
    <property type="term" value="P:protein desumoylation"/>
    <property type="evidence" value="ECO:0007669"/>
    <property type="project" value="TreeGrafter"/>
</dbReference>
<dbReference type="EMBL" id="ML993963">
    <property type="protein sequence ID" value="KAF2201748.1"/>
    <property type="molecule type" value="Genomic_DNA"/>
</dbReference>
<keyword evidence="3" id="KW-0378">Hydrolase</keyword>
<evidence type="ECO:0000256" key="3">
    <source>
        <dbReference type="ARBA" id="ARBA00022801"/>
    </source>
</evidence>
<keyword evidence="4" id="KW-0788">Thiol protease</keyword>
<dbReference type="Proteomes" id="UP000799536">
    <property type="component" value="Unassembled WGS sequence"/>
</dbReference>
<reference evidence="6" key="1">
    <citation type="journal article" date="2020" name="Stud. Mycol.">
        <title>101 Dothideomycetes genomes: a test case for predicting lifestyles and emergence of pathogens.</title>
        <authorList>
            <person name="Haridas S."/>
            <person name="Albert R."/>
            <person name="Binder M."/>
            <person name="Bloem J."/>
            <person name="Labutti K."/>
            <person name="Salamov A."/>
            <person name="Andreopoulos B."/>
            <person name="Baker S."/>
            <person name="Barry K."/>
            <person name="Bills G."/>
            <person name="Bluhm B."/>
            <person name="Cannon C."/>
            <person name="Castanera R."/>
            <person name="Culley D."/>
            <person name="Daum C."/>
            <person name="Ezra D."/>
            <person name="Gonzalez J."/>
            <person name="Henrissat B."/>
            <person name="Kuo A."/>
            <person name="Liang C."/>
            <person name="Lipzen A."/>
            <person name="Lutzoni F."/>
            <person name="Magnuson J."/>
            <person name="Mondo S."/>
            <person name="Nolan M."/>
            <person name="Ohm R."/>
            <person name="Pangilinan J."/>
            <person name="Park H.-J."/>
            <person name="Ramirez L."/>
            <person name="Alfaro M."/>
            <person name="Sun H."/>
            <person name="Tritt A."/>
            <person name="Yoshinaga Y."/>
            <person name="Zwiers L.-H."/>
            <person name="Turgeon B."/>
            <person name="Goodwin S."/>
            <person name="Spatafora J."/>
            <person name="Crous P."/>
            <person name="Grigoriev I."/>
        </authorList>
    </citation>
    <scope>NUCLEOTIDE SEQUENCE</scope>
    <source>
        <strain evidence="6">ATCC 74209</strain>
    </source>
</reference>
<evidence type="ECO:0000313" key="6">
    <source>
        <dbReference type="EMBL" id="KAF2201748.1"/>
    </source>
</evidence>
<evidence type="ECO:0000259" key="5">
    <source>
        <dbReference type="PROSITE" id="PS50600"/>
    </source>
</evidence>
<dbReference type="InterPro" id="IPR038765">
    <property type="entry name" value="Papain-like_cys_pep_sf"/>
</dbReference>
<comment type="caution">
    <text evidence="6">The sequence shown here is derived from an EMBL/GenBank/DDBJ whole genome shotgun (WGS) entry which is preliminary data.</text>
</comment>
<dbReference type="Gene3D" id="3.40.395.10">
    <property type="entry name" value="Adenoviral Proteinase, Chain A"/>
    <property type="match status" value="1"/>
</dbReference>
<dbReference type="AlphaFoldDB" id="A0A9P4JSH5"/>
<protein>
    <submittedName>
        <fullName evidence="6">Cysteine proteinase</fullName>
    </submittedName>
</protein>
<evidence type="ECO:0000313" key="7">
    <source>
        <dbReference type="Proteomes" id="UP000799536"/>
    </source>
</evidence>
<accession>A0A9P4JSH5</accession>
<keyword evidence="7" id="KW-1185">Reference proteome</keyword>
<dbReference type="OrthoDB" id="1939479at2759"/>
<evidence type="ECO:0000256" key="4">
    <source>
        <dbReference type="ARBA" id="ARBA00022807"/>
    </source>
</evidence>
<feature type="non-terminal residue" evidence="6">
    <location>
        <position position="1"/>
    </location>
</feature>
<gene>
    <name evidence="6" type="ORF">GQ43DRAFT_344514</name>
</gene>
<dbReference type="PANTHER" id="PTHR12606:SF141">
    <property type="entry name" value="GH15225P-RELATED"/>
    <property type="match status" value="1"/>
</dbReference>
<sequence>WLNDNIINEYIKVLVEEEKAKVGWVKKDGDAPPVHAFGSQWWVTAQGGMNKVARWSRRVNLDGRKLLNANLVLFPVCSGAHWTLIAIRPRARTIQYLDSLSRNARGSEPKVETAKAWLKMELGAGYVEEEWRVETGGSCQQLNGSDCGVFTCMNALALIRGQEPKGSIEADNGMLEARRQIAATLLSGASNG</sequence>
<evidence type="ECO:0000256" key="1">
    <source>
        <dbReference type="ARBA" id="ARBA00005234"/>
    </source>
</evidence>
<dbReference type="PANTHER" id="PTHR12606">
    <property type="entry name" value="SENTRIN/SUMO-SPECIFIC PROTEASE"/>
    <property type="match status" value="1"/>
</dbReference>
<feature type="domain" description="Ubiquitin-like protease family profile" evidence="5">
    <location>
        <begin position="1"/>
        <end position="158"/>
    </location>
</feature>
<evidence type="ECO:0000256" key="2">
    <source>
        <dbReference type="ARBA" id="ARBA00022670"/>
    </source>
</evidence>
<organism evidence="6 7">
    <name type="scientific">Delitschia confertaspora ATCC 74209</name>
    <dbReference type="NCBI Taxonomy" id="1513339"/>
    <lineage>
        <taxon>Eukaryota</taxon>
        <taxon>Fungi</taxon>
        <taxon>Dikarya</taxon>
        <taxon>Ascomycota</taxon>
        <taxon>Pezizomycotina</taxon>
        <taxon>Dothideomycetes</taxon>
        <taxon>Pleosporomycetidae</taxon>
        <taxon>Pleosporales</taxon>
        <taxon>Delitschiaceae</taxon>
        <taxon>Delitschia</taxon>
    </lineage>
</organism>
<proteinExistence type="inferred from homology"/>
<dbReference type="SUPFAM" id="SSF54001">
    <property type="entry name" value="Cysteine proteinases"/>
    <property type="match status" value="1"/>
</dbReference>
<dbReference type="GO" id="GO:0006508">
    <property type="term" value="P:proteolysis"/>
    <property type="evidence" value="ECO:0007669"/>
    <property type="project" value="UniProtKB-KW"/>
</dbReference>
<name>A0A9P4JSH5_9PLEO</name>
<dbReference type="PROSITE" id="PS50600">
    <property type="entry name" value="ULP_PROTEASE"/>
    <property type="match status" value="1"/>
</dbReference>
<keyword evidence="2" id="KW-0645">Protease</keyword>
<dbReference type="Pfam" id="PF02902">
    <property type="entry name" value="Peptidase_C48"/>
    <property type="match status" value="1"/>
</dbReference>
<dbReference type="GO" id="GO:0005634">
    <property type="term" value="C:nucleus"/>
    <property type="evidence" value="ECO:0007669"/>
    <property type="project" value="TreeGrafter"/>
</dbReference>